<evidence type="ECO:0000256" key="1">
    <source>
        <dbReference type="SAM" id="MobiDB-lite"/>
    </source>
</evidence>
<organism evidence="2 3">
    <name type="scientific">Mytilus coruscus</name>
    <name type="common">Sea mussel</name>
    <dbReference type="NCBI Taxonomy" id="42192"/>
    <lineage>
        <taxon>Eukaryota</taxon>
        <taxon>Metazoa</taxon>
        <taxon>Spiralia</taxon>
        <taxon>Lophotrochozoa</taxon>
        <taxon>Mollusca</taxon>
        <taxon>Bivalvia</taxon>
        <taxon>Autobranchia</taxon>
        <taxon>Pteriomorphia</taxon>
        <taxon>Mytilida</taxon>
        <taxon>Mytiloidea</taxon>
        <taxon>Mytilidae</taxon>
        <taxon>Mytilinae</taxon>
        <taxon>Mytilus</taxon>
    </lineage>
</organism>
<sequence>MTKISQYIQHIQEEFKDIKGVLQALAVTIGKYVQESMASIIKGMSKSHGKASKYVYDIQDACGDRNLNSDEHTDTASDRRGYFNKDDVATLKMQHDLEKQLMNLLDCVKKIEEIIPALMSEANPDTAKEIKDINQLLNEWRDAVEKLEQEEAERKRHEEQKRKDEKNVKNEKKLKGDERKKKRKE</sequence>
<keyword evidence="3" id="KW-1185">Reference proteome</keyword>
<evidence type="ECO:0000313" key="2">
    <source>
        <dbReference type="EMBL" id="CAC5381786.1"/>
    </source>
</evidence>
<name>A0A6J8BDS5_MYTCO</name>
<accession>A0A6J8BDS5</accession>
<protein>
    <submittedName>
        <fullName evidence="2">Uncharacterized protein</fullName>
    </submittedName>
</protein>
<dbReference type="AlphaFoldDB" id="A0A6J8BDS5"/>
<dbReference type="Proteomes" id="UP000507470">
    <property type="component" value="Unassembled WGS sequence"/>
</dbReference>
<dbReference type="OrthoDB" id="10517764at2759"/>
<feature type="compositionally biased region" description="Basic and acidic residues" evidence="1">
    <location>
        <begin position="149"/>
        <end position="179"/>
    </location>
</feature>
<gene>
    <name evidence="2" type="ORF">MCOR_17654</name>
</gene>
<feature type="region of interest" description="Disordered" evidence="1">
    <location>
        <begin position="149"/>
        <end position="185"/>
    </location>
</feature>
<evidence type="ECO:0000313" key="3">
    <source>
        <dbReference type="Proteomes" id="UP000507470"/>
    </source>
</evidence>
<dbReference type="EMBL" id="CACVKT020003120">
    <property type="protein sequence ID" value="CAC5381786.1"/>
    <property type="molecule type" value="Genomic_DNA"/>
</dbReference>
<proteinExistence type="predicted"/>
<reference evidence="2 3" key="1">
    <citation type="submission" date="2020-06" db="EMBL/GenBank/DDBJ databases">
        <authorList>
            <person name="Li R."/>
            <person name="Bekaert M."/>
        </authorList>
    </citation>
    <scope>NUCLEOTIDE SEQUENCE [LARGE SCALE GENOMIC DNA]</scope>
    <source>
        <strain evidence="3">wild</strain>
    </source>
</reference>